<accession>A0A0V0HKP5</accession>
<dbReference type="EMBL" id="GEDG01018699">
    <property type="protein sequence ID" value="JAP20570.1"/>
    <property type="molecule type" value="Transcribed_RNA"/>
</dbReference>
<sequence>MSFISLFGLLPLFESHYVRLLPQFQFVTVIRLFSKGQLKVPKRLITMSNTMNTAYTSHSSAGTPNFYTHIWHRAGYSFKRRCQRRPY</sequence>
<proteinExistence type="predicted"/>
<reference evidence="1" key="1">
    <citation type="submission" date="2015-12" db="EMBL/GenBank/DDBJ databases">
        <title>Gene expression during late stages of embryo sac development: a critical building block for successful pollen-pistil interactions.</title>
        <authorList>
            <person name="Liu Y."/>
            <person name="Joly V."/>
            <person name="Sabar M."/>
            <person name="Matton D.P."/>
        </authorList>
    </citation>
    <scope>NUCLEOTIDE SEQUENCE</scope>
</reference>
<organism evidence="1">
    <name type="scientific">Solanum chacoense</name>
    <name type="common">Chaco potato</name>
    <dbReference type="NCBI Taxonomy" id="4108"/>
    <lineage>
        <taxon>Eukaryota</taxon>
        <taxon>Viridiplantae</taxon>
        <taxon>Streptophyta</taxon>
        <taxon>Embryophyta</taxon>
        <taxon>Tracheophyta</taxon>
        <taxon>Spermatophyta</taxon>
        <taxon>Magnoliopsida</taxon>
        <taxon>eudicotyledons</taxon>
        <taxon>Gunneridae</taxon>
        <taxon>Pentapetalae</taxon>
        <taxon>asterids</taxon>
        <taxon>lamiids</taxon>
        <taxon>Solanales</taxon>
        <taxon>Solanaceae</taxon>
        <taxon>Solanoideae</taxon>
        <taxon>Solaneae</taxon>
        <taxon>Solanum</taxon>
    </lineage>
</organism>
<protein>
    <submittedName>
        <fullName evidence="1">Putative ovule protein</fullName>
    </submittedName>
</protein>
<name>A0A0V0HKP5_SOLCH</name>
<dbReference type="AlphaFoldDB" id="A0A0V0HKP5"/>
<evidence type="ECO:0000313" key="1">
    <source>
        <dbReference type="EMBL" id="JAP20570.1"/>
    </source>
</evidence>